<dbReference type="Proteomes" id="UP000000361">
    <property type="component" value="Chromosome 1"/>
</dbReference>
<geneLocation type="plasmid" evidence="8">
    <name>pPD1222</name>
</geneLocation>
<dbReference type="InterPro" id="IPR011004">
    <property type="entry name" value="Trimer_LpxA-like_sf"/>
</dbReference>
<dbReference type="Pfam" id="PF00132">
    <property type="entry name" value="Hexapep"/>
    <property type="match status" value="1"/>
</dbReference>
<keyword evidence="5 7" id="KW-0012">Acyltransferase</keyword>
<dbReference type="PANTHER" id="PTHR42811">
    <property type="entry name" value="SERINE ACETYLTRANSFERASE"/>
    <property type="match status" value="1"/>
</dbReference>
<evidence type="ECO:0000256" key="3">
    <source>
        <dbReference type="ARBA" id="ARBA00022605"/>
    </source>
</evidence>
<evidence type="ECO:0000256" key="1">
    <source>
        <dbReference type="ARBA" id="ARBA00007274"/>
    </source>
</evidence>
<dbReference type="EC" id="2.3.1.30" evidence="2"/>
<dbReference type="InterPro" id="IPR053376">
    <property type="entry name" value="Serine_acetyltransferase"/>
</dbReference>
<keyword evidence="3" id="KW-0028">Amino-acid biosynthesis</keyword>
<dbReference type="GO" id="GO:0008652">
    <property type="term" value="P:amino acid biosynthetic process"/>
    <property type="evidence" value="ECO:0007669"/>
    <property type="project" value="UniProtKB-KW"/>
</dbReference>
<gene>
    <name evidence="7" type="ordered locus">Pden_5016</name>
</gene>
<evidence type="ECO:0000256" key="6">
    <source>
        <dbReference type="ARBA" id="ARBA00049486"/>
    </source>
</evidence>
<dbReference type="InterPro" id="IPR001451">
    <property type="entry name" value="Hexapep"/>
</dbReference>
<protein>
    <recommendedName>
        <fullName evidence="2">serine O-acetyltransferase</fullName>
        <ecNumber evidence="2">2.3.1.30</ecNumber>
    </recommendedName>
</protein>
<name>A1BC32_PARDP</name>
<dbReference type="HOGENOM" id="CLU_051638_1_0_5"/>
<sequence length="302" mass="32620">MSQPNPSNSDDGQLDVIAEKLRLIRITSQQRRYPGRTTPRLPSRSVVIRLLSNVVGALYPRHFGPAGLNAQTADIFVAQTLRTIRQRLTEQLELEWLLQPDAEQLPCRRRARTDADAFMAGLPQIRDLHDTDINAAFQGDPSAKSLDEIVLCFPGIAAILRHRIAHSLYKLGAPMLARIMAEHSHSLSGIDIHPGAKIGPACFIDHGTGVVIGETAVIGRNVRIYQQVTLGAKRFESDGEGGLVKGQPRHPLVGDDVVIYAGANILGRIEIGKGAVIGGGVWLTDSVPPGAVVTQAKPSLNT</sequence>
<dbReference type="AlphaFoldDB" id="A1BC32"/>
<keyword evidence="8" id="KW-1185">Reference proteome</keyword>
<keyword evidence="4 7" id="KW-0808">Transferase</keyword>
<reference evidence="8" key="1">
    <citation type="submission" date="2006-12" db="EMBL/GenBank/DDBJ databases">
        <title>Complete sequence of plasmid 1 of Paracoccus denitrificans PD1222.</title>
        <authorList>
            <person name="Copeland A."/>
            <person name="Lucas S."/>
            <person name="Lapidus A."/>
            <person name="Barry K."/>
            <person name="Detter J.C."/>
            <person name="Glavina del Rio T."/>
            <person name="Hammon N."/>
            <person name="Israni S."/>
            <person name="Dalin E."/>
            <person name="Tice H."/>
            <person name="Pitluck S."/>
            <person name="Munk A.C."/>
            <person name="Brettin T."/>
            <person name="Bruce D."/>
            <person name="Han C."/>
            <person name="Tapia R."/>
            <person name="Gilna P."/>
            <person name="Schmutz J."/>
            <person name="Larimer F."/>
            <person name="Land M."/>
            <person name="Hauser L."/>
            <person name="Kyrpides N."/>
            <person name="Lykidis A."/>
            <person name="Spiro S."/>
            <person name="Richardson D.J."/>
            <person name="Moir J.W.B."/>
            <person name="Ferguson S.J."/>
            <person name="van Spanning R.J.M."/>
            <person name="Richardson P."/>
        </authorList>
    </citation>
    <scope>NUCLEOTIDE SEQUENCE [LARGE SCALE GENOMIC DNA]</scope>
    <source>
        <strain evidence="8">Pd 1222</strain>
        <plasmid evidence="8">pPD1222</plasmid>
    </source>
</reference>
<evidence type="ECO:0000256" key="2">
    <source>
        <dbReference type="ARBA" id="ARBA00013266"/>
    </source>
</evidence>
<evidence type="ECO:0000256" key="4">
    <source>
        <dbReference type="ARBA" id="ARBA00022679"/>
    </source>
</evidence>
<organism evidence="7 8">
    <name type="scientific">Paracoccus denitrificans (strain Pd 1222)</name>
    <dbReference type="NCBI Taxonomy" id="318586"/>
    <lineage>
        <taxon>Bacteria</taxon>
        <taxon>Pseudomonadati</taxon>
        <taxon>Pseudomonadota</taxon>
        <taxon>Alphaproteobacteria</taxon>
        <taxon>Rhodobacterales</taxon>
        <taxon>Paracoccaceae</taxon>
        <taxon>Paracoccus</taxon>
    </lineage>
</organism>
<dbReference type="InterPro" id="IPR045304">
    <property type="entry name" value="LbH_SAT"/>
</dbReference>
<evidence type="ECO:0000313" key="8">
    <source>
        <dbReference type="Proteomes" id="UP000000361"/>
    </source>
</evidence>
<dbReference type="NCBIfam" id="NF041874">
    <property type="entry name" value="EPS_EpsC"/>
    <property type="match status" value="1"/>
</dbReference>
<dbReference type="GO" id="GO:0009001">
    <property type="term" value="F:serine O-acetyltransferase activity"/>
    <property type="evidence" value="ECO:0007669"/>
    <property type="project" value="UniProtKB-EC"/>
</dbReference>
<dbReference type="EMBL" id="CP000491">
    <property type="protein sequence ID" value="ABL73076.1"/>
    <property type="molecule type" value="Genomic_DNA"/>
</dbReference>
<accession>A1BC32</accession>
<dbReference type="SUPFAM" id="SSF51161">
    <property type="entry name" value="Trimeric LpxA-like enzymes"/>
    <property type="match status" value="1"/>
</dbReference>
<keyword evidence="7" id="KW-0614">Plasmid</keyword>
<dbReference type="EnsemblBacteria" id="ABL73076">
    <property type="protein sequence ID" value="ABL73076"/>
    <property type="gene ID" value="Pden_5016"/>
</dbReference>
<comment type="similarity">
    <text evidence="1">Belongs to the transferase hexapeptide repeat family.</text>
</comment>
<proteinExistence type="inferred from homology"/>
<dbReference type="Gene3D" id="1.10.3130.10">
    <property type="entry name" value="serine acetyltransferase, domain 1"/>
    <property type="match status" value="1"/>
</dbReference>
<evidence type="ECO:0000313" key="7">
    <source>
        <dbReference type="EMBL" id="ABL73076.1"/>
    </source>
</evidence>
<evidence type="ECO:0000256" key="5">
    <source>
        <dbReference type="ARBA" id="ARBA00023315"/>
    </source>
</evidence>
<dbReference type="Gene3D" id="2.160.10.10">
    <property type="entry name" value="Hexapeptide repeat proteins"/>
    <property type="match status" value="1"/>
</dbReference>
<dbReference type="CDD" id="cd03354">
    <property type="entry name" value="LbH_SAT"/>
    <property type="match status" value="1"/>
</dbReference>
<dbReference type="KEGG" id="pde:Pden_5016"/>
<dbReference type="eggNOG" id="COG1045">
    <property type="taxonomic scope" value="Bacteria"/>
</dbReference>
<dbReference type="InterPro" id="IPR042122">
    <property type="entry name" value="Ser_AcTrfase_N_sf"/>
</dbReference>
<comment type="catalytic activity">
    <reaction evidence="6">
        <text>L-serine + acetyl-CoA = O-acetyl-L-serine + CoA</text>
        <dbReference type="Rhea" id="RHEA:24560"/>
        <dbReference type="ChEBI" id="CHEBI:33384"/>
        <dbReference type="ChEBI" id="CHEBI:57287"/>
        <dbReference type="ChEBI" id="CHEBI:57288"/>
        <dbReference type="ChEBI" id="CHEBI:58340"/>
        <dbReference type="EC" id="2.3.1.30"/>
    </reaction>
</comment>